<name>A0A0M3IUC6_ASCLU</name>
<feature type="region of interest" description="Disordered" evidence="1">
    <location>
        <begin position="36"/>
        <end position="66"/>
    </location>
</feature>
<accession>A0A0M3IUC6</accession>
<evidence type="ECO:0000256" key="1">
    <source>
        <dbReference type="SAM" id="MobiDB-lite"/>
    </source>
</evidence>
<proteinExistence type="predicted"/>
<dbReference type="WBParaSite" id="ALUE_0002235401-mRNA-1">
    <property type="protein sequence ID" value="ALUE_0002235401-mRNA-1"/>
    <property type="gene ID" value="ALUE_0002235401"/>
</dbReference>
<evidence type="ECO:0000313" key="2">
    <source>
        <dbReference type="Proteomes" id="UP000036681"/>
    </source>
</evidence>
<organism evidence="2 3">
    <name type="scientific">Ascaris lumbricoides</name>
    <name type="common">Giant roundworm</name>
    <dbReference type="NCBI Taxonomy" id="6252"/>
    <lineage>
        <taxon>Eukaryota</taxon>
        <taxon>Metazoa</taxon>
        <taxon>Ecdysozoa</taxon>
        <taxon>Nematoda</taxon>
        <taxon>Chromadorea</taxon>
        <taxon>Rhabditida</taxon>
        <taxon>Spirurina</taxon>
        <taxon>Ascaridomorpha</taxon>
        <taxon>Ascaridoidea</taxon>
        <taxon>Ascarididae</taxon>
        <taxon>Ascaris</taxon>
    </lineage>
</organism>
<dbReference type="Proteomes" id="UP000036681">
    <property type="component" value="Unplaced"/>
</dbReference>
<protein>
    <submittedName>
        <fullName evidence="3">Uncharacterized protein</fullName>
    </submittedName>
</protein>
<sequence>MNIFVALRKNVGTFMCTLEITESFHPNSIRRIRELEMPLQPPDEGPEAPQIGTSNRETSTTSHVKC</sequence>
<feature type="compositionally biased region" description="Polar residues" evidence="1">
    <location>
        <begin position="51"/>
        <end position="66"/>
    </location>
</feature>
<reference evidence="3" key="1">
    <citation type="submission" date="2017-02" db="UniProtKB">
        <authorList>
            <consortium name="WormBaseParasite"/>
        </authorList>
    </citation>
    <scope>IDENTIFICATION</scope>
</reference>
<evidence type="ECO:0000313" key="3">
    <source>
        <dbReference type="WBParaSite" id="ALUE_0002235401-mRNA-1"/>
    </source>
</evidence>
<keyword evidence="2" id="KW-1185">Reference proteome</keyword>
<dbReference type="AlphaFoldDB" id="A0A0M3IUC6"/>